<dbReference type="AlphaFoldDB" id="A0A0D2LGY9"/>
<gene>
    <name evidence="2" type="ORF">MNEG_16655</name>
</gene>
<evidence type="ECO:0000256" key="1">
    <source>
        <dbReference type="SAM" id="MobiDB-lite"/>
    </source>
</evidence>
<sequence length="164" mass="17329">MRAALQRAVHELLDDAVAQGPPPPSQLAARVRCLQAAVAQLAPALGFDLSPDLFESLLLHCQPEPGSDAHPLDGPGSAGGSAEGPQGPALRMVEAYGAWLQDVLVRDSRGVGVMYAPAARAFTCVSRGARAEVAAYASLGELTELFRVARWFALNFSVSIGRWH</sequence>
<dbReference type="KEGG" id="mng:MNEG_16655"/>
<evidence type="ECO:0000313" key="3">
    <source>
        <dbReference type="Proteomes" id="UP000054498"/>
    </source>
</evidence>
<evidence type="ECO:0000313" key="2">
    <source>
        <dbReference type="EMBL" id="KIY91309.1"/>
    </source>
</evidence>
<dbReference type="EMBL" id="KK106836">
    <property type="protein sequence ID" value="KIY91309.1"/>
    <property type="molecule type" value="Genomic_DNA"/>
</dbReference>
<protein>
    <submittedName>
        <fullName evidence="2">Uncharacterized protein</fullName>
    </submittedName>
</protein>
<proteinExistence type="predicted"/>
<dbReference type="Proteomes" id="UP000054498">
    <property type="component" value="Unassembled WGS sequence"/>
</dbReference>
<dbReference type="OrthoDB" id="568390at2759"/>
<organism evidence="2 3">
    <name type="scientific">Monoraphidium neglectum</name>
    <dbReference type="NCBI Taxonomy" id="145388"/>
    <lineage>
        <taxon>Eukaryota</taxon>
        <taxon>Viridiplantae</taxon>
        <taxon>Chlorophyta</taxon>
        <taxon>core chlorophytes</taxon>
        <taxon>Chlorophyceae</taxon>
        <taxon>CS clade</taxon>
        <taxon>Sphaeropleales</taxon>
        <taxon>Selenastraceae</taxon>
        <taxon>Monoraphidium</taxon>
    </lineage>
</organism>
<reference evidence="2 3" key="1">
    <citation type="journal article" date="2013" name="BMC Genomics">
        <title>Reconstruction of the lipid metabolism for the microalga Monoraphidium neglectum from its genome sequence reveals characteristics suitable for biofuel production.</title>
        <authorList>
            <person name="Bogen C."/>
            <person name="Al-Dilaimi A."/>
            <person name="Albersmeier A."/>
            <person name="Wichmann J."/>
            <person name="Grundmann M."/>
            <person name="Rupp O."/>
            <person name="Lauersen K.J."/>
            <person name="Blifernez-Klassen O."/>
            <person name="Kalinowski J."/>
            <person name="Goesmann A."/>
            <person name="Mussgnug J.H."/>
            <person name="Kruse O."/>
        </authorList>
    </citation>
    <scope>NUCLEOTIDE SEQUENCE [LARGE SCALE GENOMIC DNA]</scope>
    <source>
        <strain evidence="2 3">SAG 48.87</strain>
    </source>
</reference>
<dbReference type="RefSeq" id="XP_013890329.1">
    <property type="nucleotide sequence ID" value="XM_014034875.1"/>
</dbReference>
<accession>A0A0D2LGY9</accession>
<keyword evidence="3" id="KW-1185">Reference proteome</keyword>
<dbReference type="STRING" id="145388.A0A0D2LGY9"/>
<feature type="region of interest" description="Disordered" evidence="1">
    <location>
        <begin position="65"/>
        <end position="85"/>
    </location>
</feature>
<name>A0A0D2LGY9_9CHLO</name>
<dbReference type="GeneID" id="25734436"/>